<protein>
    <submittedName>
        <fullName evidence="1">Uncharacterized protein</fullName>
    </submittedName>
</protein>
<comment type="caution">
    <text evidence="1">The sequence shown here is derived from an EMBL/GenBank/DDBJ whole genome shotgun (WGS) entry which is preliminary data.</text>
</comment>
<evidence type="ECO:0000313" key="2">
    <source>
        <dbReference type="Proteomes" id="UP001500266"/>
    </source>
</evidence>
<sequence>MTAPSHRRYGAPVTGGPELYGFPPPAALPDLRWLGPDYVSVLVRDLTRGLLRQDAGTRVMGVRCDGGPELNAAVDSAGVIRAHDASFALQVFLQDGTGRPWRLRGRWTYRGRDLGTPGASVTHSWRLLSADGV</sequence>
<gene>
    <name evidence="1" type="ORF">GCM10022416_63920</name>
</gene>
<name>A0ABP6UK87_9ACTN</name>
<reference evidence="2" key="1">
    <citation type="journal article" date="2019" name="Int. J. Syst. Evol. Microbiol.">
        <title>The Global Catalogue of Microorganisms (GCM) 10K type strain sequencing project: providing services to taxonomists for standard genome sequencing and annotation.</title>
        <authorList>
            <consortium name="The Broad Institute Genomics Platform"/>
            <consortium name="The Broad Institute Genome Sequencing Center for Infectious Disease"/>
            <person name="Wu L."/>
            <person name="Ma J."/>
        </authorList>
    </citation>
    <scope>NUCLEOTIDE SEQUENCE [LARGE SCALE GENOMIC DNA]</scope>
    <source>
        <strain evidence="2">JCM 17316</strain>
    </source>
</reference>
<dbReference type="EMBL" id="BAABDO010000258">
    <property type="protein sequence ID" value="GAA3509950.1"/>
    <property type="molecule type" value="Genomic_DNA"/>
</dbReference>
<accession>A0ABP6UK87</accession>
<dbReference type="Proteomes" id="UP001500266">
    <property type="component" value="Unassembled WGS sequence"/>
</dbReference>
<proteinExistence type="predicted"/>
<evidence type="ECO:0000313" key="1">
    <source>
        <dbReference type="EMBL" id="GAA3509950.1"/>
    </source>
</evidence>
<keyword evidence="2" id="KW-1185">Reference proteome</keyword>
<organism evidence="1 2">
    <name type="scientific">Actinomadura keratinilytica</name>
    <dbReference type="NCBI Taxonomy" id="547461"/>
    <lineage>
        <taxon>Bacteria</taxon>
        <taxon>Bacillati</taxon>
        <taxon>Actinomycetota</taxon>
        <taxon>Actinomycetes</taxon>
        <taxon>Streptosporangiales</taxon>
        <taxon>Thermomonosporaceae</taxon>
        <taxon>Actinomadura</taxon>
    </lineage>
</organism>